<dbReference type="GO" id="GO:0003676">
    <property type="term" value="F:nucleic acid binding"/>
    <property type="evidence" value="ECO:0007669"/>
    <property type="project" value="InterPro"/>
</dbReference>
<dbReference type="InterPro" id="IPR036397">
    <property type="entry name" value="RNaseH_sf"/>
</dbReference>
<keyword evidence="8" id="KW-0255">Endonuclease</keyword>
<comment type="similarity">
    <text evidence="3">Belongs to the RNase H family.</text>
</comment>
<dbReference type="SUPFAM" id="SSF53098">
    <property type="entry name" value="Ribonuclease H-like"/>
    <property type="match status" value="1"/>
</dbReference>
<evidence type="ECO:0000256" key="5">
    <source>
        <dbReference type="ARBA" id="ARBA00017721"/>
    </source>
</evidence>
<evidence type="ECO:0000313" key="12">
    <source>
        <dbReference type="EMBL" id="EGF51938.1"/>
    </source>
</evidence>
<accession>F3PWK8</accession>
<dbReference type="InterPro" id="IPR011320">
    <property type="entry name" value="RNase_H1_N"/>
</dbReference>
<dbReference type="EC" id="3.1.26.4" evidence="4"/>
<dbReference type="HOGENOM" id="CLU_080985_1_0_10"/>
<proteinExistence type="inferred from homology"/>
<dbReference type="InterPro" id="IPR012337">
    <property type="entry name" value="RNaseH-like_sf"/>
</dbReference>
<dbReference type="PROSITE" id="PS50879">
    <property type="entry name" value="RNASE_H_1"/>
    <property type="match status" value="1"/>
</dbReference>
<evidence type="ECO:0000256" key="7">
    <source>
        <dbReference type="ARBA" id="ARBA00022723"/>
    </source>
</evidence>
<dbReference type="Proteomes" id="UP000003416">
    <property type="component" value="Unassembled WGS sequence"/>
</dbReference>
<evidence type="ECO:0000313" key="13">
    <source>
        <dbReference type="Proteomes" id="UP000003416"/>
    </source>
</evidence>
<comment type="function">
    <text evidence="2">Endonuclease that specifically degrades the RNA of RNA-DNA hybrids.</text>
</comment>
<feature type="domain" description="RNase H type-1" evidence="11">
    <location>
        <begin position="131"/>
        <end position="264"/>
    </location>
</feature>
<keyword evidence="10" id="KW-0460">Magnesium</keyword>
<dbReference type="Gene3D" id="3.30.420.10">
    <property type="entry name" value="Ribonuclease H-like superfamily/Ribonuclease H"/>
    <property type="match status" value="1"/>
</dbReference>
<name>F3PWK8_9BACE</name>
<evidence type="ECO:0000256" key="8">
    <source>
        <dbReference type="ARBA" id="ARBA00022759"/>
    </source>
</evidence>
<evidence type="ECO:0000256" key="9">
    <source>
        <dbReference type="ARBA" id="ARBA00022801"/>
    </source>
</evidence>
<dbReference type="STRING" id="763034.HMPREF9446_03145"/>
<dbReference type="InterPro" id="IPR037056">
    <property type="entry name" value="RNase_H1_N_sf"/>
</dbReference>
<dbReference type="SUPFAM" id="SSF55658">
    <property type="entry name" value="L9 N-domain-like"/>
    <property type="match status" value="1"/>
</dbReference>
<dbReference type="eggNOG" id="COG3341">
    <property type="taxonomic scope" value="Bacteria"/>
</dbReference>
<dbReference type="InterPro" id="IPR002156">
    <property type="entry name" value="RNaseH_domain"/>
</dbReference>
<evidence type="ECO:0000256" key="2">
    <source>
        <dbReference type="ARBA" id="ARBA00004065"/>
    </source>
</evidence>
<comment type="caution">
    <text evidence="12">The sequence shown here is derived from an EMBL/GenBank/DDBJ whole genome shotgun (WGS) entry which is preliminary data.</text>
</comment>
<organism evidence="12 13">
    <name type="scientific">Bacteroides fluxus YIT 12057</name>
    <dbReference type="NCBI Taxonomy" id="763034"/>
    <lineage>
        <taxon>Bacteria</taxon>
        <taxon>Pseudomonadati</taxon>
        <taxon>Bacteroidota</taxon>
        <taxon>Bacteroidia</taxon>
        <taxon>Bacteroidales</taxon>
        <taxon>Bacteroidaceae</taxon>
        <taxon>Bacteroides</taxon>
    </lineage>
</organism>
<dbReference type="AlphaFoldDB" id="F3PWK8"/>
<keyword evidence="6" id="KW-0540">Nuclease</keyword>
<dbReference type="Gene3D" id="3.40.970.10">
    <property type="entry name" value="Ribonuclease H1, N-terminal domain"/>
    <property type="match status" value="1"/>
</dbReference>
<dbReference type="FunFam" id="3.40.970.10:FF:000002">
    <property type="entry name" value="Ribonuclease H"/>
    <property type="match status" value="1"/>
</dbReference>
<evidence type="ECO:0000256" key="10">
    <source>
        <dbReference type="ARBA" id="ARBA00022842"/>
    </source>
</evidence>
<protein>
    <recommendedName>
        <fullName evidence="5">Ribonuclease H</fullName>
        <ecNumber evidence="4">3.1.26.4</ecNumber>
    </recommendedName>
</protein>
<dbReference type="Pfam" id="PF01693">
    <property type="entry name" value="Cauli_VI"/>
    <property type="match status" value="1"/>
</dbReference>
<sequence length="264" mass="30313">MLQGFFKCSFHDYFFFSILSYIKEQNKRRFVLPLKYFQFFSLKIFLFPTFAPIMKKEKFYVVWAGVNPGIYTSWTDCQLQIKGYEGAKYKSFETRKEAEKAFASSPYAYIGKNSVSKVSKQSGADAPLPLSVIDNSLAVDAACSGNPGAMEYQGVHVASRQRIFHFGPMYGTNNIGEFLAIVHGLALLKQKGFDMPIYSDSVNAISWVKQKKCKTKLPRDSKTEELFVLIERAEKWLRENTYNTPILKWETKQWGEIPADFGRK</sequence>
<gene>
    <name evidence="12" type="ORF">HMPREF9446_03145</name>
</gene>
<dbReference type="EMBL" id="AFBN01000096">
    <property type="protein sequence ID" value="EGF51938.1"/>
    <property type="molecule type" value="Genomic_DNA"/>
</dbReference>
<keyword evidence="7" id="KW-0479">Metal-binding</keyword>
<evidence type="ECO:0000256" key="1">
    <source>
        <dbReference type="ARBA" id="ARBA00001946"/>
    </source>
</evidence>
<dbReference type="eggNOG" id="COG0328">
    <property type="taxonomic scope" value="Bacteria"/>
</dbReference>
<comment type="cofactor">
    <cofactor evidence="1">
        <name>Mg(2+)</name>
        <dbReference type="ChEBI" id="CHEBI:18420"/>
    </cofactor>
</comment>
<evidence type="ECO:0000256" key="6">
    <source>
        <dbReference type="ARBA" id="ARBA00022722"/>
    </source>
</evidence>
<evidence type="ECO:0000256" key="3">
    <source>
        <dbReference type="ARBA" id="ARBA00005300"/>
    </source>
</evidence>
<dbReference type="GO" id="GO:0004523">
    <property type="term" value="F:RNA-DNA hybrid ribonuclease activity"/>
    <property type="evidence" value="ECO:0007669"/>
    <property type="project" value="UniProtKB-EC"/>
</dbReference>
<evidence type="ECO:0000259" key="11">
    <source>
        <dbReference type="PROSITE" id="PS50879"/>
    </source>
</evidence>
<reference evidence="12 13" key="1">
    <citation type="submission" date="2011-02" db="EMBL/GenBank/DDBJ databases">
        <authorList>
            <person name="Weinstock G."/>
            <person name="Sodergren E."/>
            <person name="Clifton S."/>
            <person name="Fulton L."/>
            <person name="Fulton B."/>
            <person name="Courtney L."/>
            <person name="Fronick C."/>
            <person name="Harrison M."/>
            <person name="Strong C."/>
            <person name="Farmer C."/>
            <person name="Delahaunty K."/>
            <person name="Markovic C."/>
            <person name="Hall O."/>
            <person name="Minx P."/>
            <person name="Tomlinson C."/>
            <person name="Mitreva M."/>
            <person name="Hou S."/>
            <person name="Chen J."/>
            <person name="Wollam A."/>
            <person name="Pepin K.H."/>
            <person name="Johnson M."/>
            <person name="Bhonagiri V."/>
            <person name="Zhang X."/>
            <person name="Suruliraj S."/>
            <person name="Warren W."/>
            <person name="Chinwalla A."/>
            <person name="Mardis E.R."/>
            <person name="Wilson R.K."/>
        </authorList>
    </citation>
    <scope>NUCLEOTIDE SEQUENCE [LARGE SCALE GENOMIC DNA]</scope>
    <source>
        <strain evidence="12 13">YIT 12057</strain>
    </source>
</reference>
<dbReference type="GO" id="GO:0046872">
    <property type="term" value="F:metal ion binding"/>
    <property type="evidence" value="ECO:0007669"/>
    <property type="project" value="UniProtKB-KW"/>
</dbReference>
<dbReference type="InterPro" id="IPR009027">
    <property type="entry name" value="Ribosomal_bL9/RNase_H1_N"/>
</dbReference>
<keyword evidence="13" id="KW-1185">Reference proteome</keyword>
<keyword evidence="9" id="KW-0378">Hydrolase</keyword>
<dbReference type="Pfam" id="PF00075">
    <property type="entry name" value="RNase_H"/>
    <property type="match status" value="1"/>
</dbReference>
<evidence type="ECO:0000256" key="4">
    <source>
        <dbReference type="ARBA" id="ARBA00012180"/>
    </source>
</evidence>